<dbReference type="EMBL" id="KB705436">
    <property type="protein sequence ID" value="EMR72575.1"/>
    <property type="molecule type" value="Genomic_DNA"/>
</dbReference>
<feature type="compositionally biased region" description="Low complexity" evidence="2">
    <location>
        <begin position="51"/>
        <end position="74"/>
    </location>
</feature>
<dbReference type="STRING" id="1287681.M7U0X3"/>
<feature type="region of interest" description="Disordered" evidence="2">
    <location>
        <begin position="40"/>
        <end position="80"/>
    </location>
</feature>
<dbReference type="eggNOG" id="KOG3957">
    <property type="taxonomic scope" value="Eukaryota"/>
</dbReference>
<gene>
    <name evidence="3" type="ORF">UCREL1_384</name>
</gene>
<dbReference type="InterPro" id="IPR050509">
    <property type="entry name" value="CoA-transferase_III"/>
</dbReference>
<keyword evidence="4" id="KW-1185">Reference proteome</keyword>
<dbReference type="GO" id="GO:0003824">
    <property type="term" value="F:catalytic activity"/>
    <property type="evidence" value="ECO:0007669"/>
    <property type="project" value="InterPro"/>
</dbReference>
<sequence length="463" mass="48191">MAGPPPLQGLKVLEFAGVAPGPFAGMFLADAGASVLRIDRPVPGQSHNLSHTHSSSGASSPSPSSSPTSASPTSDQLARRKRSIAVDLKSAPGIQLIKQLARAADVLIEPFRPGVLERLGLGPDVLCAANPRLVYARMAGFRRDGRYAHMAGHDINYLAVSGVLALLGRSGQRPHAPSNLVGDFGGGGAMLVLGVLLALVARAGAGTGTGTGVGQVVEANMVDGTSYLATFPRFKMKTPVGNRPRGENVLDGGCPFYDTYETRDGMYMAVGALEPQFFRVLVRGLGLEGRKGWEDDEARRFDRDGWPEMRRLFEVAFRTKTRGEWEAVFDGTDACCTPVLGYAELEREADGGGGGGGGGGVDSSGGRSGREGDQRPAVTLRGTPFLAISDATDGEGKTTTTTTTIDPTVRGQGPGVPGAGYVGTDLAPGQGGEEALSDWFGLERGTHFGVEDGGLVLLAKAKL</sequence>
<feature type="region of interest" description="Disordered" evidence="2">
    <location>
        <begin position="347"/>
        <end position="417"/>
    </location>
</feature>
<name>M7U0X3_EUTLA</name>
<dbReference type="PANTHER" id="PTHR48228:SF5">
    <property type="entry name" value="ALPHA-METHYLACYL-COA RACEMASE"/>
    <property type="match status" value="1"/>
</dbReference>
<dbReference type="InterPro" id="IPR044855">
    <property type="entry name" value="CoA-Trfase_III_dom3_sf"/>
</dbReference>
<evidence type="ECO:0000256" key="1">
    <source>
        <dbReference type="ARBA" id="ARBA00008383"/>
    </source>
</evidence>
<dbReference type="Proteomes" id="UP000012174">
    <property type="component" value="Unassembled WGS sequence"/>
</dbReference>
<protein>
    <submittedName>
        <fullName evidence="3">Putative alpha-methylacyl-racemase protein</fullName>
    </submittedName>
</protein>
<feature type="compositionally biased region" description="Gly residues" evidence="2">
    <location>
        <begin position="351"/>
        <end position="367"/>
    </location>
</feature>
<dbReference type="AlphaFoldDB" id="M7U0X3"/>
<evidence type="ECO:0000256" key="2">
    <source>
        <dbReference type="SAM" id="MobiDB-lite"/>
    </source>
</evidence>
<evidence type="ECO:0000313" key="4">
    <source>
        <dbReference type="Proteomes" id="UP000012174"/>
    </source>
</evidence>
<dbReference type="OrthoDB" id="16747at2759"/>
<comment type="similarity">
    <text evidence="1">Belongs to the CoA-transferase III family.</text>
</comment>
<accession>M7U0X3</accession>
<dbReference type="KEGG" id="ela:UCREL1_384"/>
<dbReference type="SUPFAM" id="SSF89796">
    <property type="entry name" value="CoA-transferase family III (CaiB/BaiF)"/>
    <property type="match status" value="1"/>
</dbReference>
<dbReference type="PANTHER" id="PTHR48228">
    <property type="entry name" value="SUCCINYL-COA--D-CITRAMALATE COA-TRANSFERASE"/>
    <property type="match status" value="1"/>
</dbReference>
<organism evidence="3 4">
    <name type="scientific">Eutypa lata (strain UCR-EL1)</name>
    <name type="common">Grapevine dieback disease fungus</name>
    <name type="synonym">Eutypa armeniacae</name>
    <dbReference type="NCBI Taxonomy" id="1287681"/>
    <lineage>
        <taxon>Eukaryota</taxon>
        <taxon>Fungi</taxon>
        <taxon>Dikarya</taxon>
        <taxon>Ascomycota</taxon>
        <taxon>Pezizomycotina</taxon>
        <taxon>Sordariomycetes</taxon>
        <taxon>Xylariomycetidae</taxon>
        <taxon>Xylariales</taxon>
        <taxon>Diatrypaceae</taxon>
        <taxon>Eutypa</taxon>
    </lineage>
</organism>
<dbReference type="InterPro" id="IPR003673">
    <property type="entry name" value="CoA-Trfase_fam_III"/>
</dbReference>
<dbReference type="Gene3D" id="3.40.50.10540">
    <property type="entry name" value="Crotonobetainyl-coa:carnitine coa-transferase, domain 1"/>
    <property type="match status" value="1"/>
</dbReference>
<evidence type="ECO:0000313" key="3">
    <source>
        <dbReference type="EMBL" id="EMR72575.1"/>
    </source>
</evidence>
<dbReference type="OMA" id="VVIDPFR"/>
<reference evidence="4" key="1">
    <citation type="journal article" date="2013" name="Genome Announc.">
        <title>Draft genome sequence of the grapevine dieback fungus Eutypa lata UCR-EL1.</title>
        <authorList>
            <person name="Blanco-Ulate B."/>
            <person name="Rolshausen P.E."/>
            <person name="Cantu D."/>
        </authorList>
    </citation>
    <scope>NUCLEOTIDE SEQUENCE [LARGE SCALE GENOMIC DNA]</scope>
    <source>
        <strain evidence="4">UCR-EL1</strain>
    </source>
</reference>
<proteinExistence type="inferred from homology"/>
<dbReference type="InterPro" id="IPR023606">
    <property type="entry name" value="CoA-Trfase_III_dom_1_sf"/>
</dbReference>
<dbReference type="HOGENOM" id="CLU_033975_5_0_1"/>
<dbReference type="Pfam" id="PF02515">
    <property type="entry name" value="CoA_transf_3"/>
    <property type="match status" value="1"/>
</dbReference>
<dbReference type="Gene3D" id="3.30.1540.10">
    <property type="entry name" value="formyl-coa transferase, domain 3"/>
    <property type="match status" value="1"/>
</dbReference>